<dbReference type="InterPro" id="IPR019921">
    <property type="entry name" value="Lucif-like_OxRdtase_Rv2161c"/>
</dbReference>
<dbReference type="PANTHER" id="PTHR42847:SF4">
    <property type="entry name" value="ALKANESULFONATE MONOOXYGENASE-RELATED"/>
    <property type="match status" value="1"/>
</dbReference>
<dbReference type="GO" id="GO:0046306">
    <property type="term" value="P:alkanesulfonate catabolic process"/>
    <property type="evidence" value="ECO:0007669"/>
    <property type="project" value="TreeGrafter"/>
</dbReference>
<gene>
    <name evidence="6" type="ORF">JYP50_05160</name>
</gene>
<keyword evidence="4" id="KW-0503">Monooxygenase</keyword>
<comment type="caution">
    <text evidence="6">The sequence shown here is derived from an EMBL/GenBank/DDBJ whole genome shotgun (WGS) entry which is preliminary data.</text>
</comment>
<accession>A0A939DDA3</accession>
<feature type="domain" description="Luciferase-like" evidence="5">
    <location>
        <begin position="12"/>
        <end position="234"/>
    </location>
</feature>
<name>A0A939DDA3_9GAMM</name>
<evidence type="ECO:0000313" key="7">
    <source>
        <dbReference type="Proteomes" id="UP000664303"/>
    </source>
</evidence>
<evidence type="ECO:0000256" key="3">
    <source>
        <dbReference type="ARBA" id="ARBA00023002"/>
    </source>
</evidence>
<protein>
    <submittedName>
        <fullName evidence="6">TIGR03619 family F420-dependent LLM class oxidoreductase</fullName>
        <ecNumber evidence="6">1.-.-.-</ecNumber>
    </submittedName>
</protein>
<dbReference type="NCBIfam" id="TIGR03619">
    <property type="entry name" value="F420_Rv2161c"/>
    <property type="match status" value="1"/>
</dbReference>
<dbReference type="Proteomes" id="UP000664303">
    <property type="component" value="Unassembled WGS sequence"/>
</dbReference>
<keyword evidence="7" id="KW-1185">Reference proteome</keyword>
<reference evidence="6" key="1">
    <citation type="submission" date="2021-02" db="EMBL/GenBank/DDBJ databases">
        <title>PHA producing bacteria isolated from coastal sediment in Guangdong, Shenzhen.</title>
        <authorList>
            <person name="Zheng W."/>
            <person name="Yu S."/>
            <person name="Huang Y."/>
        </authorList>
    </citation>
    <scope>NUCLEOTIDE SEQUENCE</scope>
    <source>
        <strain evidence="6">TN14-10</strain>
    </source>
</reference>
<dbReference type="PANTHER" id="PTHR42847">
    <property type="entry name" value="ALKANESULFONATE MONOOXYGENASE"/>
    <property type="match status" value="1"/>
</dbReference>
<organism evidence="6 7">
    <name type="scientific">Parahaliea mediterranea</name>
    <dbReference type="NCBI Taxonomy" id="651086"/>
    <lineage>
        <taxon>Bacteria</taxon>
        <taxon>Pseudomonadati</taxon>
        <taxon>Pseudomonadota</taxon>
        <taxon>Gammaproteobacteria</taxon>
        <taxon>Cellvibrionales</taxon>
        <taxon>Halieaceae</taxon>
        <taxon>Parahaliea</taxon>
    </lineage>
</organism>
<evidence type="ECO:0000256" key="4">
    <source>
        <dbReference type="ARBA" id="ARBA00023033"/>
    </source>
</evidence>
<evidence type="ECO:0000259" key="5">
    <source>
        <dbReference type="Pfam" id="PF00296"/>
    </source>
</evidence>
<dbReference type="InterPro" id="IPR036661">
    <property type="entry name" value="Luciferase-like_sf"/>
</dbReference>
<keyword evidence="2" id="KW-0288">FMN</keyword>
<evidence type="ECO:0000256" key="1">
    <source>
        <dbReference type="ARBA" id="ARBA00022630"/>
    </source>
</evidence>
<dbReference type="GO" id="GO:0008726">
    <property type="term" value="F:alkanesulfonate monooxygenase activity"/>
    <property type="evidence" value="ECO:0007669"/>
    <property type="project" value="TreeGrafter"/>
</dbReference>
<dbReference type="AlphaFoldDB" id="A0A939DDA3"/>
<keyword evidence="1" id="KW-0285">Flavoprotein</keyword>
<proteinExistence type="predicted"/>
<evidence type="ECO:0000256" key="2">
    <source>
        <dbReference type="ARBA" id="ARBA00022643"/>
    </source>
</evidence>
<keyword evidence="3 6" id="KW-0560">Oxidoreductase</keyword>
<dbReference type="Pfam" id="PF00296">
    <property type="entry name" value="Bac_luciferase"/>
    <property type="match status" value="1"/>
</dbReference>
<dbReference type="Gene3D" id="3.20.20.30">
    <property type="entry name" value="Luciferase-like domain"/>
    <property type="match status" value="1"/>
</dbReference>
<dbReference type="RefSeq" id="WP_206559418.1">
    <property type="nucleotide sequence ID" value="NZ_JAFKCZ010000004.1"/>
</dbReference>
<evidence type="ECO:0000313" key="6">
    <source>
        <dbReference type="EMBL" id="MBN7795964.1"/>
    </source>
</evidence>
<dbReference type="EC" id="1.-.-.-" evidence="6"/>
<dbReference type="SUPFAM" id="SSF51679">
    <property type="entry name" value="Bacterial luciferase-like"/>
    <property type="match status" value="1"/>
</dbReference>
<dbReference type="EMBL" id="JAFKCZ010000004">
    <property type="protein sequence ID" value="MBN7795964.1"/>
    <property type="molecule type" value="Genomic_DNA"/>
</dbReference>
<sequence>MEFWQPVAWVEPDQLVPVARFAEELGFDGILSVDHAVYPETVRAPYPYAPDGKPPMDAGDPYPDCWVSIAFMAAATTRLRFSTAVYVLPLRNPFEVAKACGALSLLSGERFALGIGAGWMADEFDIYGVPFRARGRRMDEMIEIMQSLWDGGMVEYHGEFYDFPRLCIEPAPPSRVPIFAGGDNPAALRRAAQRCDGWIGAGNLPQEVPDILARLKSLRAAAGRDWAGFETLIGLKAEPGVGQLQELGEQGMTGALNAPFAFTLGKRSSLADKQRAMERYAETVIRHFR</sequence>
<dbReference type="InterPro" id="IPR011251">
    <property type="entry name" value="Luciferase-like_dom"/>
</dbReference>
<dbReference type="InterPro" id="IPR050172">
    <property type="entry name" value="SsuD_RutA_monooxygenase"/>
</dbReference>